<dbReference type="FunFam" id="3.40.50.720:FF:000039">
    <property type="entry name" value="Alcohol dehydrogenase AdhP"/>
    <property type="match status" value="1"/>
</dbReference>
<dbReference type="PANTHER" id="PTHR42940:SF7">
    <property type="entry name" value="ALCOHOL DEHYDROGENASE-LIKE N-TERMINAL DOMAIN-CONTAINING PROTEIN"/>
    <property type="match status" value="1"/>
</dbReference>
<evidence type="ECO:0000259" key="8">
    <source>
        <dbReference type="SMART" id="SM00829"/>
    </source>
</evidence>
<dbReference type="InterPro" id="IPR013149">
    <property type="entry name" value="ADH-like_C"/>
</dbReference>
<evidence type="ECO:0000313" key="9">
    <source>
        <dbReference type="EMBL" id="CBH25454.1"/>
    </source>
</evidence>
<dbReference type="InterPro" id="IPR020843">
    <property type="entry name" value="ER"/>
</dbReference>
<dbReference type="InterPro" id="IPR011032">
    <property type="entry name" value="GroES-like_sf"/>
</dbReference>
<dbReference type="CDD" id="cd08296">
    <property type="entry name" value="CAD_like"/>
    <property type="match status" value="1"/>
</dbReference>
<dbReference type="AlphaFoldDB" id="D5HBP9"/>
<evidence type="ECO:0000256" key="3">
    <source>
        <dbReference type="ARBA" id="ARBA00022723"/>
    </source>
</evidence>
<dbReference type="InterPro" id="IPR013154">
    <property type="entry name" value="ADH-like_N"/>
</dbReference>
<keyword evidence="4 7" id="KW-0862">Zinc</keyword>
<protein>
    <submittedName>
        <fullName evidence="9">Alcohol dehydrogenase</fullName>
        <ecNumber evidence="9">1.1.1.1</ecNumber>
    </submittedName>
</protein>
<dbReference type="HOGENOM" id="CLU_026673_20_1_10"/>
<evidence type="ECO:0000256" key="2">
    <source>
        <dbReference type="ARBA" id="ARBA00008072"/>
    </source>
</evidence>
<dbReference type="GO" id="GO:0004022">
    <property type="term" value="F:alcohol dehydrogenase (NAD+) activity"/>
    <property type="evidence" value="ECO:0007669"/>
    <property type="project" value="UniProtKB-EC"/>
</dbReference>
<dbReference type="PANTHER" id="PTHR42940">
    <property type="entry name" value="ALCOHOL DEHYDROGENASE 1-RELATED"/>
    <property type="match status" value="1"/>
</dbReference>
<dbReference type="GO" id="GO:0005737">
    <property type="term" value="C:cytoplasm"/>
    <property type="evidence" value="ECO:0007669"/>
    <property type="project" value="TreeGrafter"/>
</dbReference>
<feature type="domain" description="Enoyl reductase (ER)" evidence="8">
    <location>
        <begin position="86"/>
        <end position="408"/>
    </location>
</feature>
<dbReference type="EC" id="1.1.1.1" evidence="9"/>
<comment type="cofactor">
    <cofactor evidence="1 7">
        <name>Zn(2+)</name>
        <dbReference type="ChEBI" id="CHEBI:29105"/>
    </cofactor>
</comment>
<evidence type="ECO:0000256" key="4">
    <source>
        <dbReference type="ARBA" id="ARBA00022833"/>
    </source>
</evidence>
<dbReference type="SUPFAM" id="SSF51735">
    <property type="entry name" value="NAD(P)-binding Rossmann-fold domains"/>
    <property type="match status" value="1"/>
</dbReference>
<dbReference type="SMART" id="SM00829">
    <property type="entry name" value="PKS_ER"/>
    <property type="match status" value="1"/>
</dbReference>
<accession>D5HBP9</accession>
<sequence length="412" mass="43060">MNELSFLYVPFFPDVTAPQSPLSIRGGSSPWIPCLETRPESIGTGLRTFRVPSRTTPPEGAVRFACTTAPSALMSTMQAARIPSAGADFEIVDLPVPDPDAHEVRVRVEACGICHSDAFVKEGTFPGLEYPRVPGHEVAGVVDAVGTDVTQWSEGDRVGVGWHGGHCFTCDACRTGDFVNCENGLVTGIHYDGGYAEYMTAPAEAVAKMPEALAAEDAAPLLCAGITTFNALRNQDLQPGDLVAVQGIGGLGHLGVQYAAAMGLEVVALSTSADKEELAHDLGASHFVDVSSTDPAEALQHQGGADLILATAPNADAITSVVGGLGRDGDLVIVAATGEAVEVPPMALIQGRKSVSGWPSGDAKDSEDTLAFSAQAEALPEIETFSLEEAGAAYDRMINNEARFRAVLTMDH</sequence>
<evidence type="ECO:0000256" key="7">
    <source>
        <dbReference type="RuleBase" id="RU361277"/>
    </source>
</evidence>
<organism evidence="9 10">
    <name type="scientific">Salinibacter ruber (strain M8)</name>
    <dbReference type="NCBI Taxonomy" id="761659"/>
    <lineage>
        <taxon>Bacteria</taxon>
        <taxon>Pseudomonadati</taxon>
        <taxon>Rhodothermota</taxon>
        <taxon>Rhodothermia</taxon>
        <taxon>Rhodothermales</taxon>
        <taxon>Salinibacteraceae</taxon>
        <taxon>Salinibacter</taxon>
    </lineage>
</organism>
<dbReference type="Gene3D" id="3.90.180.10">
    <property type="entry name" value="Medium-chain alcohol dehydrogenases, catalytic domain"/>
    <property type="match status" value="1"/>
</dbReference>
<evidence type="ECO:0000256" key="1">
    <source>
        <dbReference type="ARBA" id="ARBA00001947"/>
    </source>
</evidence>
<evidence type="ECO:0000256" key="5">
    <source>
        <dbReference type="ARBA" id="ARBA00023002"/>
    </source>
</evidence>
<keyword evidence="6" id="KW-0520">NAD</keyword>
<reference evidence="9 10" key="1">
    <citation type="journal article" date="2010" name="ISME J.">
        <title>Fine-scale evolution: genomic, phenotypic and ecological differentiation in two coexisting Salinibacter ruber strains.</title>
        <authorList>
            <person name="Pena A."/>
            <person name="Teeling H."/>
            <person name="Huerta-Cepas J."/>
            <person name="Santos F."/>
            <person name="Yarza P."/>
            <person name="Brito-Echeverria J."/>
            <person name="Lucio M."/>
            <person name="Schmitt-Kopplin P."/>
            <person name="Meseguer I."/>
            <person name="Schenowitz C."/>
            <person name="Dossat C."/>
            <person name="Barbe V."/>
            <person name="Dopazo J."/>
            <person name="Rossello-Mora R."/>
            <person name="Schuler M."/>
            <person name="Glockner F.O."/>
            <person name="Amann R."/>
            <person name="Gabaldon T."/>
            <person name="Anton J."/>
        </authorList>
    </citation>
    <scope>NUCLEOTIDE SEQUENCE [LARGE SCALE GENOMIC DNA]</scope>
    <source>
        <strain evidence="9 10">M8</strain>
    </source>
</reference>
<gene>
    <name evidence="9" type="primary">adh</name>
    <name evidence="9" type="ordered locus">SRM_02533</name>
</gene>
<evidence type="ECO:0000313" key="10">
    <source>
        <dbReference type="Proteomes" id="UP000000933"/>
    </source>
</evidence>
<dbReference type="SUPFAM" id="SSF50129">
    <property type="entry name" value="GroES-like"/>
    <property type="match status" value="1"/>
</dbReference>
<evidence type="ECO:0000256" key="6">
    <source>
        <dbReference type="ARBA" id="ARBA00023027"/>
    </source>
</evidence>
<dbReference type="EMBL" id="FP565814">
    <property type="protein sequence ID" value="CBH25454.1"/>
    <property type="molecule type" value="Genomic_DNA"/>
</dbReference>
<dbReference type="KEGG" id="srm:SRM_02533"/>
<dbReference type="PROSITE" id="PS00059">
    <property type="entry name" value="ADH_ZINC"/>
    <property type="match status" value="1"/>
</dbReference>
<dbReference type="InterPro" id="IPR036291">
    <property type="entry name" value="NAD(P)-bd_dom_sf"/>
</dbReference>
<dbReference type="Pfam" id="PF08240">
    <property type="entry name" value="ADH_N"/>
    <property type="match status" value="1"/>
</dbReference>
<keyword evidence="3 7" id="KW-0479">Metal-binding</keyword>
<name>D5HBP9_SALRM</name>
<keyword evidence="5 9" id="KW-0560">Oxidoreductase</keyword>
<dbReference type="Pfam" id="PF00107">
    <property type="entry name" value="ADH_zinc_N"/>
    <property type="match status" value="1"/>
</dbReference>
<dbReference type="InterPro" id="IPR002328">
    <property type="entry name" value="ADH_Zn_CS"/>
</dbReference>
<reference evidence="10" key="2">
    <citation type="submission" date="2010-04" db="EMBL/GenBank/DDBJ databases">
        <title>Genome sequence of Salinibacter ruber M8.</title>
        <authorList>
            <consortium name="Genoscope"/>
        </authorList>
    </citation>
    <scope>NUCLEOTIDE SEQUENCE [LARGE SCALE GENOMIC DNA]</scope>
    <source>
        <strain evidence="10">M8</strain>
    </source>
</reference>
<dbReference type="Gene3D" id="3.40.50.720">
    <property type="entry name" value="NAD(P)-binding Rossmann-like Domain"/>
    <property type="match status" value="1"/>
</dbReference>
<dbReference type="GO" id="GO:0008270">
    <property type="term" value="F:zinc ion binding"/>
    <property type="evidence" value="ECO:0007669"/>
    <property type="project" value="InterPro"/>
</dbReference>
<comment type="similarity">
    <text evidence="2 7">Belongs to the zinc-containing alcohol dehydrogenase family.</text>
</comment>
<dbReference type="PATRIC" id="fig|761659.10.peg.2758"/>
<dbReference type="Proteomes" id="UP000000933">
    <property type="component" value="Chromosome"/>
</dbReference>
<proteinExistence type="inferred from homology"/>